<accession>A0A4C1VVV6</accession>
<reference evidence="2 3" key="1">
    <citation type="journal article" date="2019" name="Commun. Biol.">
        <title>The bagworm genome reveals a unique fibroin gene that provides high tensile strength.</title>
        <authorList>
            <person name="Kono N."/>
            <person name="Nakamura H."/>
            <person name="Ohtoshi R."/>
            <person name="Tomita M."/>
            <person name="Numata K."/>
            <person name="Arakawa K."/>
        </authorList>
    </citation>
    <scope>NUCLEOTIDE SEQUENCE [LARGE SCALE GENOMIC DNA]</scope>
</reference>
<proteinExistence type="predicted"/>
<protein>
    <submittedName>
        <fullName evidence="2">Uncharacterized protein</fullName>
    </submittedName>
</protein>
<dbReference type="Proteomes" id="UP000299102">
    <property type="component" value="Unassembled WGS sequence"/>
</dbReference>
<evidence type="ECO:0000313" key="3">
    <source>
        <dbReference type="Proteomes" id="UP000299102"/>
    </source>
</evidence>
<gene>
    <name evidence="2" type="ORF">EVAR_33789_1</name>
</gene>
<evidence type="ECO:0000313" key="2">
    <source>
        <dbReference type="EMBL" id="GBP41985.1"/>
    </source>
</evidence>
<feature type="region of interest" description="Disordered" evidence="1">
    <location>
        <begin position="115"/>
        <end position="136"/>
    </location>
</feature>
<keyword evidence="3" id="KW-1185">Reference proteome</keyword>
<comment type="caution">
    <text evidence="2">The sequence shown here is derived from an EMBL/GenBank/DDBJ whole genome shotgun (WGS) entry which is preliminary data.</text>
</comment>
<organism evidence="2 3">
    <name type="scientific">Eumeta variegata</name>
    <name type="common">Bagworm moth</name>
    <name type="synonym">Eumeta japonica</name>
    <dbReference type="NCBI Taxonomy" id="151549"/>
    <lineage>
        <taxon>Eukaryota</taxon>
        <taxon>Metazoa</taxon>
        <taxon>Ecdysozoa</taxon>
        <taxon>Arthropoda</taxon>
        <taxon>Hexapoda</taxon>
        <taxon>Insecta</taxon>
        <taxon>Pterygota</taxon>
        <taxon>Neoptera</taxon>
        <taxon>Endopterygota</taxon>
        <taxon>Lepidoptera</taxon>
        <taxon>Glossata</taxon>
        <taxon>Ditrysia</taxon>
        <taxon>Tineoidea</taxon>
        <taxon>Psychidae</taxon>
        <taxon>Oiketicinae</taxon>
        <taxon>Eumeta</taxon>
    </lineage>
</organism>
<evidence type="ECO:0000256" key="1">
    <source>
        <dbReference type="SAM" id="MobiDB-lite"/>
    </source>
</evidence>
<sequence>MTLRRPDSGSRYGTARKGCQKIAWLSDRRSFSVLSRFSIVEFLRSGRSGDPPLHHHSQRRPWRSRTMWVYLLTTPFDLRLSQEIFKFGPLKWSHHHWTVGVISPTRRRLGMRQHKSSVPHLHPQEKGCGRSPNECRDGMASDEDRFSDSGRFIITIPKAGKDPRKPENLRSITLLSHVAKTFERALLSKLRLLSPRQEQYGYPSGHSPIVLHYLASEKNGKISTLRGHFEDWEDDVVLPLYADDNTYFASSRRVDFAARKVQRVFAVLPE</sequence>
<dbReference type="OrthoDB" id="415068at2759"/>
<dbReference type="AlphaFoldDB" id="A0A4C1VVV6"/>
<name>A0A4C1VVV6_EUMVA</name>
<feature type="compositionally biased region" description="Basic and acidic residues" evidence="1">
    <location>
        <begin position="122"/>
        <end position="136"/>
    </location>
</feature>
<dbReference type="EMBL" id="BGZK01000409">
    <property type="protein sequence ID" value="GBP41985.1"/>
    <property type="molecule type" value="Genomic_DNA"/>
</dbReference>